<dbReference type="Gene3D" id="2.30.42.10">
    <property type="match status" value="1"/>
</dbReference>
<keyword evidence="3 5" id="KW-0378">Hydrolase</keyword>
<evidence type="ECO:0000256" key="2">
    <source>
        <dbReference type="ARBA" id="ARBA00022670"/>
    </source>
</evidence>
<organism evidence="7 8">
    <name type="scientific">Flavobacterium luteum</name>
    <dbReference type="NCBI Taxonomy" id="2026654"/>
    <lineage>
        <taxon>Bacteria</taxon>
        <taxon>Pseudomonadati</taxon>
        <taxon>Bacteroidota</taxon>
        <taxon>Flavobacteriia</taxon>
        <taxon>Flavobacteriales</taxon>
        <taxon>Flavobacteriaceae</taxon>
        <taxon>Flavobacterium</taxon>
    </lineage>
</organism>
<proteinExistence type="inferred from homology"/>
<evidence type="ECO:0000313" key="7">
    <source>
        <dbReference type="EMBL" id="KAB1156149.1"/>
    </source>
</evidence>
<dbReference type="PANTHER" id="PTHR32060:SF30">
    <property type="entry name" value="CARBOXY-TERMINAL PROCESSING PROTEASE CTPA"/>
    <property type="match status" value="1"/>
</dbReference>
<dbReference type="PANTHER" id="PTHR32060">
    <property type="entry name" value="TAIL-SPECIFIC PROTEASE"/>
    <property type="match status" value="1"/>
</dbReference>
<dbReference type="Proteomes" id="UP000490922">
    <property type="component" value="Unassembled WGS sequence"/>
</dbReference>
<dbReference type="Gene3D" id="3.30.750.44">
    <property type="match status" value="1"/>
</dbReference>
<dbReference type="GO" id="GO:0006508">
    <property type="term" value="P:proteolysis"/>
    <property type="evidence" value="ECO:0007669"/>
    <property type="project" value="UniProtKB-KW"/>
</dbReference>
<protein>
    <submittedName>
        <fullName evidence="7">S41 family peptidase</fullName>
    </submittedName>
</protein>
<feature type="domain" description="Tail specific protease" evidence="6">
    <location>
        <begin position="175"/>
        <end position="356"/>
    </location>
</feature>
<sequence length="525" mass="59119">MKKSRIFFPILLFFTLAVGVLLGGYLNFPVEKPLASKNNYKNKLYKIIDFIDNEYVDKVNTDSIIDLTVNDILAKLDPHSVYIPPTEQTGVAESMKGDFVGIGVNFYMLNDTVAVIKPIENGPSEKAGIKAGDRILYANSCKLFGRKLPTDSLFSKLKGKEGTAVELTIFRKSENKKYKIKVKRDVVPIKSVDVATMVNATMGYIKINRFAETTYKEFKSGLQTLQKKGAKSVIIDVRENGGGYMEMAAEIADEFLKDKQVIVFLKNRKGRADKTFATEKGSFETGKVFVLIDENSASASEILAGAIQDNDRGIIVGRRSFGKGLVQREMDFEDGSAVRLTIARYYTPSGRSIQKPYQKGNEDYFNEFGKRFENGELYDKDSIKIADTLKFKTLKGKIVYGGGGIVPDLFVPLEGNNGNESTVYIMQQSGIVGRFAFETLDKNRNIFKGMLFEQFLDKMNKTDLYFNAFQHYLSKNGAIVNLTKSKPLVKRYLAAEFAKQLFNEQKFYEIILKEDKMIQAVLKLK</sequence>
<dbReference type="NCBIfam" id="TIGR00225">
    <property type="entry name" value="prc"/>
    <property type="match status" value="1"/>
</dbReference>
<evidence type="ECO:0000256" key="3">
    <source>
        <dbReference type="ARBA" id="ARBA00022801"/>
    </source>
</evidence>
<evidence type="ECO:0000256" key="4">
    <source>
        <dbReference type="ARBA" id="ARBA00022825"/>
    </source>
</evidence>
<dbReference type="SUPFAM" id="SSF50156">
    <property type="entry name" value="PDZ domain-like"/>
    <property type="match status" value="1"/>
</dbReference>
<dbReference type="InterPro" id="IPR036034">
    <property type="entry name" value="PDZ_sf"/>
</dbReference>
<dbReference type="InterPro" id="IPR001478">
    <property type="entry name" value="PDZ"/>
</dbReference>
<dbReference type="SUPFAM" id="SSF52096">
    <property type="entry name" value="ClpP/crotonase"/>
    <property type="match status" value="1"/>
</dbReference>
<evidence type="ECO:0000313" key="8">
    <source>
        <dbReference type="Proteomes" id="UP000490922"/>
    </source>
</evidence>
<dbReference type="SMART" id="SM00245">
    <property type="entry name" value="TSPc"/>
    <property type="match status" value="1"/>
</dbReference>
<dbReference type="InterPro" id="IPR004447">
    <property type="entry name" value="Peptidase_S41A"/>
</dbReference>
<dbReference type="InterPro" id="IPR005151">
    <property type="entry name" value="Tail-specific_protease"/>
</dbReference>
<dbReference type="InterPro" id="IPR029045">
    <property type="entry name" value="ClpP/crotonase-like_dom_sf"/>
</dbReference>
<dbReference type="Pfam" id="PF03572">
    <property type="entry name" value="Peptidase_S41"/>
    <property type="match status" value="1"/>
</dbReference>
<dbReference type="RefSeq" id="WP_151107302.1">
    <property type="nucleotide sequence ID" value="NZ_WAEM01000003.1"/>
</dbReference>
<keyword evidence="4 5" id="KW-0720">Serine protease</keyword>
<dbReference type="Pfam" id="PF13180">
    <property type="entry name" value="PDZ_2"/>
    <property type="match status" value="1"/>
</dbReference>
<accession>A0A7J5AGL4</accession>
<keyword evidence="2 5" id="KW-0645">Protease</keyword>
<dbReference type="OrthoDB" id="9812068at2"/>
<dbReference type="GO" id="GO:0004175">
    <property type="term" value="F:endopeptidase activity"/>
    <property type="evidence" value="ECO:0007669"/>
    <property type="project" value="TreeGrafter"/>
</dbReference>
<dbReference type="GO" id="GO:0030288">
    <property type="term" value="C:outer membrane-bounded periplasmic space"/>
    <property type="evidence" value="ECO:0007669"/>
    <property type="project" value="TreeGrafter"/>
</dbReference>
<dbReference type="AlphaFoldDB" id="A0A7J5AGL4"/>
<dbReference type="EMBL" id="WAEM01000003">
    <property type="protein sequence ID" value="KAB1156149.1"/>
    <property type="molecule type" value="Genomic_DNA"/>
</dbReference>
<evidence type="ECO:0000259" key="6">
    <source>
        <dbReference type="SMART" id="SM00245"/>
    </source>
</evidence>
<name>A0A7J5AGL4_9FLAO</name>
<reference evidence="7 8" key="1">
    <citation type="submission" date="2019-09" db="EMBL/GenBank/DDBJ databases">
        <title>Flavobacterium sp. nov., isolated from glacier ice.</title>
        <authorList>
            <person name="Liu Q."/>
        </authorList>
    </citation>
    <scope>NUCLEOTIDE SEQUENCE [LARGE SCALE GENOMIC DNA]</scope>
    <source>
        <strain evidence="7 8">NBRC 112527</strain>
    </source>
</reference>
<dbReference type="CDD" id="cd06782">
    <property type="entry name" value="cpPDZ_CPP-like"/>
    <property type="match status" value="1"/>
</dbReference>
<evidence type="ECO:0000256" key="1">
    <source>
        <dbReference type="ARBA" id="ARBA00009179"/>
    </source>
</evidence>
<evidence type="ECO:0000256" key="5">
    <source>
        <dbReference type="RuleBase" id="RU004404"/>
    </source>
</evidence>
<dbReference type="Gene3D" id="3.90.226.10">
    <property type="entry name" value="2-enoyl-CoA Hydratase, Chain A, domain 1"/>
    <property type="match status" value="1"/>
</dbReference>
<comment type="similarity">
    <text evidence="1 5">Belongs to the peptidase S41A family.</text>
</comment>
<comment type="caution">
    <text evidence="7">The sequence shown here is derived from an EMBL/GenBank/DDBJ whole genome shotgun (WGS) entry which is preliminary data.</text>
</comment>
<dbReference type="GO" id="GO:0008236">
    <property type="term" value="F:serine-type peptidase activity"/>
    <property type="evidence" value="ECO:0007669"/>
    <property type="project" value="UniProtKB-KW"/>
</dbReference>
<keyword evidence="8" id="KW-1185">Reference proteome</keyword>
<dbReference type="GO" id="GO:0007165">
    <property type="term" value="P:signal transduction"/>
    <property type="evidence" value="ECO:0007669"/>
    <property type="project" value="TreeGrafter"/>
</dbReference>
<gene>
    <name evidence="7" type="ORF">F6464_08085</name>
</gene>
<dbReference type="CDD" id="cd07560">
    <property type="entry name" value="Peptidase_S41_CPP"/>
    <property type="match status" value="1"/>
</dbReference>